<dbReference type="OrthoDB" id="5376710at2759"/>
<feature type="region of interest" description="Disordered" evidence="1">
    <location>
        <begin position="990"/>
        <end position="1060"/>
    </location>
</feature>
<name>A0A9P5C5F3_9PLEO</name>
<feature type="region of interest" description="Disordered" evidence="1">
    <location>
        <begin position="1080"/>
        <end position="1134"/>
    </location>
</feature>
<feature type="region of interest" description="Disordered" evidence="1">
    <location>
        <begin position="367"/>
        <end position="490"/>
    </location>
</feature>
<dbReference type="InterPro" id="IPR009060">
    <property type="entry name" value="UBA-like_sf"/>
</dbReference>
<dbReference type="Proteomes" id="UP000758155">
    <property type="component" value="Unassembled WGS sequence"/>
</dbReference>
<feature type="compositionally biased region" description="Basic and acidic residues" evidence="1">
    <location>
        <begin position="35"/>
        <end position="44"/>
    </location>
</feature>
<feature type="compositionally biased region" description="Low complexity" evidence="1">
    <location>
        <begin position="110"/>
        <end position="126"/>
    </location>
</feature>
<evidence type="ECO:0000313" key="3">
    <source>
        <dbReference type="EMBL" id="KAF3048110.1"/>
    </source>
</evidence>
<feature type="compositionally biased region" description="Polar residues" evidence="1">
    <location>
        <begin position="405"/>
        <end position="427"/>
    </location>
</feature>
<feature type="compositionally biased region" description="Low complexity" evidence="1">
    <location>
        <begin position="1108"/>
        <end position="1118"/>
    </location>
</feature>
<dbReference type="SUPFAM" id="SSF46934">
    <property type="entry name" value="UBA-like"/>
    <property type="match status" value="1"/>
</dbReference>
<feature type="compositionally biased region" description="Low complexity" evidence="1">
    <location>
        <begin position="1005"/>
        <end position="1019"/>
    </location>
</feature>
<dbReference type="Gene3D" id="1.10.8.10">
    <property type="entry name" value="DNA helicase RuvA subunit, C-terminal domain"/>
    <property type="match status" value="1"/>
</dbReference>
<accession>A0A9P5C5F3</accession>
<feature type="region of interest" description="Disordered" evidence="1">
    <location>
        <begin position="268"/>
        <end position="312"/>
    </location>
</feature>
<feature type="region of interest" description="Disordered" evidence="1">
    <location>
        <begin position="35"/>
        <end position="54"/>
    </location>
</feature>
<feature type="region of interest" description="Disordered" evidence="1">
    <location>
        <begin position="107"/>
        <end position="129"/>
    </location>
</feature>
<dbReference type="EMBL" id="SWKV01000001">
    <property type="protein sequence ID" value="KAF3048110.1"/>
    <property type="molecule type" value="Genomic_DNA"/>
</dbReference>
<feature type="domain" description="UBA" evidence="2">
    <location>
        <begin position="1148"/>
        <end position="1196"/>
    </location>
</feature>
<reference evidence="3" key="1">
    <citation type="submission" date="2019-04" db="EMBL/GenBank/DDBJ databases">
        <title>Sequencing of skin fungus with MAO and IRED activity.</title>
        <authorList>
            <person name="Marsaioli A.J."/>
            <person name="Bonatto J.M.C."/>
            <person name="Reis Junior O."/>
        </authorList>
    </citation>
    <scope>NUCLEOTIDE SEQUENCE</scope>
    <source>
        <strain evidence="3">28M1</strain>
    </source>
</reference>
<evidence type="ECO:0000256" key="1">
    <source>
        <dbReference type="SAM" id="MobiDB-lite"/>
    </source>
</evidence>
<sequence length="1198" mass="132227">MITQVALSREHSVSNILSLGSILRLQSADEYRRDIQTQDSKEDNPQLWIDSSPESVGSPVWKDCTKRMSFQRLRGSKKAGTVLHAVPEMKECEPALLADKRDMPTSIHQAKSCKSASSSPALSSISENDASQGWLQHNTISPTKHDSSLKSASSIASIKGAIGTYKHGKIQWRLKDKHGLSAVKSLKPKIHVVIPGGAQDRAQPTVPISGHPSNAQVRSASAEIEEAYDISPPTGTGKVMMRDSIVSPLQHPPAVPLGQLRLSTPTAITEPKDSQHRKNVSTSTTSSVSSRESDAFSLHSNHSSETSVEEDNLRMVPKAMDACILVDDDYGPPPAIPPRRYVPCSAKQPAKFQPTCTIRLARDAATGNTNGIARRPTIRRKTSSSSSSSHRRSLDSNPGIGAINQAISRSESKKSNNGRSTSPTLSEAENELERSLTSVTEDTFLGQLADNDRAPLTSRLPKERNTHPWRKHMTRPSAEPAPLLPRKSSKRQSVINAELFRLSRVPNDHIASQITRGRSSRREPNLTVAIPSANHRSTEKLAASSIPTLERAEPRIISPSDAEKVLYRILQSVDHFDDLFALAQVNSGFFGVFKRNELNLIKSVLFKTSPAAWEFREIAFPGHDLLHDEDLEMTRPFEEYTPTSYLHLQAKDTDILRHIKLEIYEKCQSFVRPEISVALVDESSVNAARVNDALWRIWTFCKIFGSGKGREDDVVAQQDWLRGGVQAHQPACTFSVMSTDFMNDTLIGAPDCFAKGNEGGLSAEQLFDMMELWNCLGVLLQGFQSRTAEARKFGIYDDTEIRGGDIDGEELMLDEWCHHLLSHGLATVLVLARPCRENNGVAFTLADAQGLTKWRPPVHGSSKRSFLKEATSRVYEDKLAHVYAESSARELQRQMSKQRIQKHIHDLKHKRTNGEQLRVIRQSQDRPMSEWENVISSLTRVHPPLPDNDLTSHIPSFRPTSAIAQEIAHDMSVHIAELPTAPTSARALLPPLVTHSPPRRTVAQPLLPTPSSSTVSASPRRIVAQPLLPTPSVSAVSASPRRTVAQPLLPTPSGSTWSGTLDRRSIASAMPSIIEHPIFRTQSPTQIPFPDHPAFRSQRPHIRKETDISISSRSSSDSGRSDRSGGPVGAHHPAFQQHPAQVDIFDSPAHENTADKAIYRIVEMGFTADEAKEALRKTDLGDGLRVDRAVEMLLSRQM</sequence>
<dbReference type="InterPro" id="IPR015940">
    <property type="entry name" value="UBA"/>
</dbReference>
<feature type="compositionally biased region" description="Low complexity" evidence="1">
    <location>
        <begin position="1030"/>
        <end position="1045"/>
    </location>
</feature>
<organism evidence="3 4">
    <name type="scientific">Didymella heteroderae</name>
    <dbReference type="NCBI Taxonomy" id="1769908"/>
    <lineage>
        <taxon>Eukaryota</taxon>
        <taxon>Fungi</taxon>
        <taxon>Dikarya</taxon>
        <taxon>Ascomycota</taxon>
        <taxon>Pezizomycotina</taxon>
        <taxon>Dothideomycetes</taxon>
        <taxon>Pleosporomycetidae</taxon>
        <taxon>Pleosporales</taxon>
        <taxon>Pleosporineae</taxon>
        <taxon>Didymellaceae</taxon>
        <taxon>Didymella</taxon>
    </lineage>
</organism>
<proteinExistence type="predicted"/>
<feature type="compositionally biased region" description="Low complexity" evidence="1">
    <location>
        <begin position="280"/>
        <end position="290"/>
    </location>
</feature>
<dbReference type="AlphaFoldDB" id="A0A9P5C5F3"/>
<dbReference type="PROSITE" id="PS50030">
    <property type="entry name" value="UBA"/>
    <property type="match status" value="1"/>
</dbReference>
<gene>
    <name evidence="3" type="ORF">E8E12_010406</name>
</gene>
<evidence type="ECO:0000259" key="2">
    <source>
        <dbReference type="PROSITE" id="PS50030"/>
    </source>
</evidence>
<evidence type="ECO:0000313" key="4">
    <source>
        <dbReference type="Proteomes" id="UP000758155"/>
    </source>
</evidence>
<protein>
    <recommendedName>
        <fullName evidence="2">UBA domain-containing protein</fullName>
    </recommendedName>
</protein>
<comment type="caution">
    <text evidence="3">The sequence shown here is derived from an EMBL/GenBank/DDBJ whole genome shotgun (WGS) entry which is preliminary data.</text>
</comment>
<keyword evidence="4" id="KW-1185">Reference proteome</keyword>